<dbReference type="GO" id="GO:0006412">
    <property type="term" value="P:translation"/>
    <property type="evidence" value="ECO:0007669"/>
    <property type="project" value="UniProtKB-UniRule"/>
</dbReference>
<keyword evidence="4 11" id="KW-0436">Ligase</keyword>
<evidence type="ECO:0000256" key="5">
    <source>
        <dbReference type="ARBA" id="ARBA00022741"/>
    </source>
</evidence>
<dbReference type="SUPFAM" id="SSF89095">
    <property type="entry name" value="GatB/YqeY motif"/>
    <property type="match status" value="2"/>
</dbReference>
<evidence type="ECO:0000256" key="2">
    <source>
        <dbReference type="ARBA" id="ARBA00011123"/>
    </source>
</evidence>
<dbReference type="GO" id="GO:0016740">
    <property type="term" value="F:transferase activity"/>
    <property type="evidence" value="ECO:0007669"/>
    <property type="project" value="UniProtKB-KW"/>
</dbReference>
<evidence type="ECO:0000256" key="8">
    <source>
        <dbReference type="ARBA" id="ARBA00024799"/>
    </source>
</evidence>
<evidence type="ECO:0000313" key="14">
    <source>
        <dbReference type="Proteomes" id="UP000199400"/>
    </source>
</evidence>
<evidence type="ECO:0000256" key="1">
    <source>
        <dbReference type="ARBA" id="ARBA00005306"/>
    </source>
</evidence>
<accession>A0A1I1VTX6</accession>
<dbReference type="PROSITE" id="PS01234">
    <property type="entry name" value="GATB"/>
    <property type="match status" value="1"/>
</dbReference>
<dbReference type="GO" id="GO:0050566">
    <property type="term" value="F:asparaginyl-tRNA synthase (glutamine-hydrolyzing) activity"/>
    <property type="evidence" value="ECO:0007669"/>
    <property type="project" value="RHEA"/>
</dbReference>
<dbReference type="STRING" id="54.SAMN02745121_01941"/>
<dbReference type="Proteomes" id="UP000199400">
    <property type="component" value="Unassembled WGS sequence"/>
</dbReference>
<keyword evidence="14" id="KW-1185">Reference proteome</keyword>
<comment type="catalytic activity">
    <reaction evidence="10 11">
        <text>L-glutamyl-tRNA(Gln) + L-glutamine + ATP + H2O = L-glutaminyl-tRNA(Gln) + L-glutamate + ADP + phosphate + H(+)</text>
        <dbReference type="Rhea" id="RHEA:17521"/>
        <dbReference type="Rhea" id="RHEA-COMP:9681"/>
        <dbReference type="Rhea" id="RHEA-COMP:9684"/>
        <dbReference type="ChEBI" id="CHEBI:15377"/>
        <dbReference type="ChEBI" id="CHEBI:15378"/>
        <dbReference type="ChEBI" id="CHEBI:29985"/>
        <dbReference type="ChEBI" id="CHEBI:30616"/>
        <dbReference type="ChEBI" id="CHEBI:43474"/>
        <dbReference type="ChEBI" id="CHEBI:58359"/>
        <dbReference type="ChEBI" id="CHEBI:78520"/>
        <dbReference type="ChEBI" id="CHEBI:78521"/>
        <dbReference type="ChEBI" id="CHEBI:456216"/>
    </reaction>
</comment>
<dbReference type="InterPro" id="IPR017959">
    <property type="entry name" value="Asn/Gln-tRNA_amidoTrfase_suB/E"/>
</dbReference>
<evidence type="ECO:0000256" key="7">
    <source>
        <dbReference type="ARBA" id="ARBA00022917"/>
    </source>
</evidence>
<dbReference type="PANTHER" id="PTHR11659">
    <property type="entry name" value="GLUTAMYL-TRNA GLN AMIDOTRANSFERASE SUBUNIT B MITOCHONDRIAL AND PROKARYOTIC PET112-RELATED"/>
    <property type="match status" value="1"/>
</dbReference>
<sequence length="487" mass="52232">MTSELVPVIGLEVHCRLKTASKLFSACPLRPGAAANSATDPYTWALPGTLPTVNAAAVALAVRLAAALGCEVAEESGWDRKHYFYPDLPKGYQISQHARPLARGGGLEVPDPEAGPWATRVIALQRLHLEEDAAKVHAGALLDYNRAGAPLVEIVTAPVIRSAAEAARVLRSLRLLLLRLGVSDATMEDGSLRCDVNVSLQRRGSSAPGVRCEIKNLNSFNFIERAVTAEVERQEALLAAGVPVTPVTLRYDPARAAVQVMRVKETELEYRWLPEPDLPPLRVDPAAAAAARASLPELPERTRMRYCVLGLAPIEAAQLIDEPVLGDWYDAALTSLGPRGPALARRLCKWLTVELIGRVPPAQLASAKVVPAALAELVRMLECGEVSAPAAKQILDLLVEEGGVPGGIAAREGLLLENDDAALTAAIVEVLRGYPQQVAQYRAGKATLWGYLIGRVMQVLRGRADPQRVHKLLVVALQSPPPGDETI</sequence>
<dbReference type="AlphaFoldDB" id="A0A1I1VTX6"/>
<evidence type="ECO:0000256" key="3">
    <source>
        <dbReference type="ARBA" id="ARBA00016923"/>
    </source>
</evidence>
<keyword evidence="5 11" id="KW-0547">Nucleotide-binding</keyword>
<comment type="similarity">
    <text evidence="1 11">Belongs to the GatB/GatE family. GatB subfamily.</text>
</comment>
<evidence type="ECO:0000256" key="6">
    <source>
        <dbReference type="ARBA" id="ARBA00022840"/>
    </source>
</evidence>
<name>A0A1I1VTX6_9BACT</name>
<dbReference type="NCBIfam" id="NF004014">
    <property type="entry name" value="PRK05477.1-4"/>
    <property type="match status" value="1"/>
</dbReference>
<evidence type="ECO:0000256" key="9">
    <source>
        <dbReference type="ARBA" id="ARBA00047380"/>
    </source>
</evidence>
<reference evidence="14" key="1">
    <citation type="submission" date="2016-10" db="EMBL/GenBank/DDBJ databases">
        <authorList>
            <person name="Varghese N."/>
            <person name="Submissions S."/>
        </authorList>
    </citation>
    <scope>NUCLEOTIDE SEQUENCE [LARGE SCALE GENOMIC DNA]</scope>
    <source>
        <strain evidence="14">ATCC 25963</strain>
    </source>
</reference>
<dbReference type="GO" id="GO:0070681">
    <property type="term" value="P:glutaminyl-tRNAGln biosynthesis via transamidation"/>
    <property type="evidence" value="ECO:0007669"/>
    <property type="project" value="TreeGrafter"/>
</dbReference>
<dbReference type="InterPro" id="IPR018027">
    <property type="entry name" value="Asn/Gln_amidotransferase"/>
</dbReference>
<dbReference type="InterPro" id="IPR006075">
    <property type="entry name" value="Asn/Gln-tRNA_Trfase_suB/E_cat"/>
</dbReference>
<evidence type="ECO:0000313" key="13">
    <source>
        <dbReference type="EMBL" id="SFD86179.1"/>
    </source>
</evidence>
<dbReference type="PANTHER" id="PTHR11659:SF0">
    <property type="entry name" value="GLUTAMYL-TRNA(GLN) AMIDOTRANSFERASE SUBUNIT B, MITOCHONDRIAL"/>
    <property type="match status" value="1"/>
</dbReference>
<comment type="catalytic activity">
    <reaction evidence="9 11">
        <text>L-aspartyl-tRNA(Asn) + L-glutamine + ATP + H2O = L-asparaginyl-tRNA(Asn) + L-glutamate + ADP + phosphate + 2 H(+)</text>
        <dbReference type="Rhea" id="RHEA:14513"/>
        <dbReference type="Rhea" id="RHEA-COMP:9674"/>
        <dbReference type="Rhea" id="RHEA-COMP:9677"/>
        <dbReference type="ChEBI" id="CHEBI:15377"/>
        <dbReference type="ChEBI" id="CHEBI:15378"/>
        <dbReference type="ChEBI" id="CHEBI:29985"/>
        <dbReference type="ChEBI" id="CHEBI:30616"/>
        <dbReference type="ChEBI" id="CHEBI:43474"/>
        <dbReference type="ChEBI" id="CHEBI:58359"/>
        <dbReference type="ChEBI" id="CHEBI:78515"/>
        <dbReference type="ChEBI" id="CHEBI:78516"/>
        <dbReference type="ChEBI" id="CHEBI:456216"/>
    </reaction>
</comment>
<dbReference type="SMART" id="SM00845">
    <property type="entry name" value="GatB_Yqey"/>
    <property type="match status" value="1"/>
</dbReference>
<dbReference type="GO" id="GO:0005524">
    <property type="term" value="F:ATP binding"/>
    <property type="evidence" value="ECO:0007669"/>
    <property type="project" value="UniProtKB-KW"/>
</dbReference>
<comment type="subunit">
    <text evidence="2 11">Heterotrimer of A, B and C subunits.</text>
</comment>
<gene>
    <name evidence="11" type="primary">gatB</name>
    <name evidence="13" type="ORF">SAMN02745121_01941</name>
</gene>
<dbReference type="NCBIfam" id="TIGR00133">
    <property type="entry name" value="gatB"/>
    <property type="match status" value="1"/>
</dbReference>
<dbReference type="InterPro" id="IPR023168">
    <property type="entry name" value="GatB_Yqey_C_2"/>
</dbReference>
<dbReference type="HAMAP" id="MF_00121">
    <property type="entry name" value="GatB"/>
    <property type="match status" value="1"/>
</dbReference>
<dbReference type="InterPro" id="IPR017958">
    <property type="entry name" value="Gln-tRNA_amidoTrfase_suB_CS"/>
</dbReference>
<dbReference type="RefSeq" id="WP_170136091.1">
    <property type="nucleotide sequence ID" value="NZ_FOMX01000005.1"/>
</dbReference>
<dbReference type="Pfam" id="PF02637">
    <property type="entry name" value="GatB_Yqey"/>
    <property type="match status" value="1"/>
</dbReference>
<dbReference type="NCBIfam" id="NF004012">
    <property type="entry name" value="PRK05477.1-2"/>
    <property type="match status" value="1"/>
</dbReference>
<dbReference type="EMBL" id="FOMX01000005">
    <property type="protein sequence ID" value="SFD86179.1"/>
    <property type="molecule type" value="Genomic_DNA"/>
</dbReference>
<dbReference type="Pfam" id="PF02934">
    <property type="entry name" value="GatB_N"/>
    <property type="match status" value="1"/>
</dbReference>
<organism evidence="13 14">
    <name type="scientific">Nannocystis exedens</name>
    <dbReference type="NCBI Taxonomy" id="54"/>
    <lineage>
        <taxon>Bacteria</taxon>
        <taxon>Pseudomonadati</taxon>
        <taxon>Myxococcota</taxon>
        <taxon>Polyangia</taxon>
        <taxon>Nannocystales</taxon>
        <taxon>Nannocystaceae</taxon>
        <taxon>Nannocystis</taxon>
    </lineage>
</organism>
<protein>
    <recommendedName>
        <fullName evidence="3 11">Aspartyl/glutamyl-tRNA(Asn/Gln) amidotransferase subunit B</fullName>
        <shortName evidence="11">Asp/Glu-ADT subunit B</shortName>
        <ecNumber evidence="11">6.3.5.-</ecNumber>
    </recommendedName>
</protein>
<dbReference type="InterPro" id="IPR004413">
    <property type="entry name" value="GatB"/>
</dbReference>
<evidence type="ECO:0000259" key="12">
    <source>
        <dbReference type="SMART" id="SM00845"/>
    </source>
</evidence>
<dbReference type="EC" id="6.3.5.-" evidence="11"/>
<dbReference type="GO" id="GO:0050567">
    <property type="term" value="F:glutaminyl-tRNA synthase (glutamine-hydrolyzing) activity"/>
    <property type="evidence" value="ECO:0007669"/>
    <property type="project" value="UniProtKB-UniRule"/>
</dbReference>
<keyword evidence="6 11" id="KW-0067">ATP-binding</keyword>
<keyword evidence="7 11" id="KW-0648">Protein biosynthesis</keyword>
<feature type="domain" description="Asn/Gln amidotransferase" evidence="12">
    <location>
        <begin position="327"/>
        <end position="477"/>
    </location>
</feature>
<dbReference type="SUPFAM" id="SSF55931">
    <property type="entry name" value="Glutamine synthetase/guanido kinase"/>
    <property type="match status" value="1"/>
</dbReference>
<evidence type="ECO:0000256" key="10">
    <source>
        <dbReference type="ARBA" id="ARBA00047913"/>
    </source>
</evidence>
<keyword evidence="13" id="KW-0808">Transferase</keyword>
<evidence type="ECO:0000256" key="4">
    <source>
        <dbReference type="ARBA" id="ARBA00022598"/>
    </source>
</evidence>
<dbReference type="InterPro" id="IPR014746">
    <property type="entry name" value="Gln_synth/guanido_kin_cat_dom"/>
</dbReference>
<dbReference type="Gene3D" id="1.10.10.410">
    <property type="match status" value="1"/>
</dbReference>
<comment type="function">
    <text evidence="8 11">Allows the formation of correctly charged Asn-tRNA(Asn) or Gln-tRNA(Gln) through the transamidation of misacylated Asp-tRNA(Asn) or Glu-tRNA(Gln) in organisms which lack either or both of asparaginyl-tRNA or glutaminyl-tRNA synthetases. The reaction takes place in the presence of glutamine and ATP through an activated phospho-Asp-tRNA(Asn) or phospho-Glu-tRNA(Gln).</text>
</comment>
<dbReference type="InterPro" id="IPR003789">
    <property type="entry name" value="Asn/Gln_tRNA_amidoTrase-B-like"/>
</dbReference>
<evidence type="ECO:0000256" key="11">
    <source>
        <dbReference type="HAMAP-Rule" id="MF_00121"/>
    </source>
</evidence>
<proteinExistence type="inferred from homology"/>